<feature type="transmembrane region" description="Helical" evidence="1">
    <location>
        <begin position="15"/>
        <end position="34"/>
    </location>
</feature>
<dbReference type="PANTHER" id="PTHR15241:SF304">
    <property type="entry name" value="RRM DOMAIN-CONTAINING PROTEIN"/>
    <property type="match status" value="1"/>
</dbReference>
<accession>A0A380Z9Q1</accession>
<dbReference type="GO" id="GO:0003723">
    <property type="term" value="F:RNA binding"/>
    <property type="evidence" value="ECO:0007669"/>
    <property type="project" value="InterPro"/>
</dbReference>
<dbReference type="EMBL" id="UFSX01000002">
    <property type="protein sequence ID" value="SUV42825.1"/>
    <property type="molecule type" value="Genomic_DNA"/>
</dbReference>
<proteinExistence type="predicted"/>
<keyword evidence="1" id="KW-0472">Membrane</keyword>
<dbReference type="EMBL" id="CP072227">
    <property type="protein sequence ID" value="QUT44498.1"/>
    <property type="molecule type" value="Genomic_DNA"/>
</dbReference>
<organism evidence="4 5">
    <name type="scientific">Bacteroides eggerthii</name>
    <dbReference type="NCBI Taxonomy" id="28111"/>
    <lineage>
        <taxon>Bacteria</taxon>
        <taxon>Pseudomonadati</taxon>
        <taxon>Bacteroidota</taxon>
        <taxon>Bacteroidia</taxon>
        <taxon>Bacteroidales</taxon>
        <taxon>Bacteroidaceae</taxon>
        <taxon>Bacteroides</taxon>
    </lineage>
</organism>
<protein>
    <submittedName>
        <fullName evidence="3">RNA recognition motif</fullName>
    </submittedName>
    <submittedName>
        <fullName evidence="4">RNP-1 like RNA-binding protein</fullName>
    </submittedName>
</protein>
<keyword evidence="1" id="KW-0812">Transmembrane</keyword>
<evidence type="ECO:0000256" key="1">
    <source>
        <dbReference type="SAM" id="Phobius"/>
    </source>
</evidence>
<reference evidence="4 5" key="1">
    <citation type="submission" date="2018-06" db="EMBL/GenBank/DDBJ databases">
        <authorList>
            <consortium name="Pathogen Informatics"/>
            <person name="Doyle S."/>
        </authorList>
    </citation>
    <scope>NUCLEOTIDE SEQUENCE [LARGE SCALE GENOMIC DNA]</scope>
    <source>
        <strain evidence="4 5">NCTC11155</strain>
    </source>
</reference>
<dbReference type="Proteomes" id="UP000254424">
    <property type="component" value="Unassembled WGS sequence"/>
</dbReference>
<dbReference type="SMART" id="SM00360">
    <property type="entry name" value="RRM"/>
    <property type="match status" value="1"/>
</dbReference>
<dbReference type="PROSITE" id="PS50102">
    <property type="entry name" value="RRM"/>
    <property type="match status" value="1"/>
</dbReference>
<dbReference type="AlphaFoldDB" id="A0A380Z9Q1"/>
<name>A0A380Z9Q1_9BACE</name>
<dbReference type="STRING" id="483216.BACEGG_00012"/>
<keyword evidence="1" id="KW-1133">Transmembrane helix</keyword>
<sequence>MIFLLFSHLSKESFIYFYLFTFFIMNIYVGNLNYRVKEDDLQKVMEDYGTVSSVKFIMDRATGRFRGIAFVEMEDSAAAAKAISELDGAEFFGRQMVVKEARPPKY</sequence>
<dbReference type="PANTHER" id="PTHR15241">
    <property type="entry name" value="TRANSFORMER-2-RELATED"/>
    <property type="match status" value="1"/>
</dbReference>
<evidence type="ECO:0000313" key="4">
    <source>
        <dbReference type="EMBL" id="SUV42825.1"/>
    </source>
</evidence>
<dbReference type="SUPFAM" id="SSF54928">
    <property type="entry name" value="RNA-binding domain, RBD"/>
    <property type="match status" value="1"/>
</dbReference>
<dbReference type="InterPro" id="IPR035979">
    <property type="entry name" value="RBD_domain_sf"/>
</dbReference>
<dbReference type="InterPro" id="IPR000504">
    <property type="entry name" value="RRM_dom"/>
</dbReference>
<dbReference type="KEGG" id="beg:INE88_01291"/>
<reference evidence="3" key="2">
    <citation type="journal article" date="2021" name="PLoS Genet.">
        <title>Mobile Type VI secretion system loci of the gut Bacteroidales display extensive intra-ecosystem transfer, multi-species spread and geographical clustering.</title>
        <authorList>
            <person name="Garcia-Bayona L."/>
            <person name="Coyne M.J."/>
            <person name="Comstock L.E."/>
        </authorList>
    </citation>
    <scope>NUCLEOTIDE SEQUENCE</scope>
    <source>
        <strain evidence="3">CL11T00C20</strain>
    </source>
</reference>
<dbReference type="Gene3D" id="3.30.70.330">
    <property type="match status" value="1"/>
</dbReference>
<dbReference type="InterPro" id="IPR012677">
    <property type="entry name" value="Nucleotide-bd_a/b_plait_sf"/>
</dbReference>
<dbReference type="Proteomes" id="UP000679226">
    <property type="component" value="Chromosome"/>
</dbReference>
<dbReference type="Pfam" id="PF00076">
    <property type="entry name" value="RRM_1"/>
    <property type="match status" value="1"/>
</dbReference>
<evidence type="ECO:0000313" key="3">
    <source>
        <dbReference type="EMBL" id="QUT44498.1"/>
    </source>
</evidence>
<evidence type="ECO:0000259" key="2">
    <source>
        <dbReference type="PROSITE" id="PS50102"/>
    </source>
</evidence>
<feature type="domain" description="RRM" evidence="2">
    <location>
        <begin position="25"/>
        <end position="103"/>
    </location>
</feature>
<evidence type="ECO:0000313" key="5">
    <source>
        <dbReference type="Proteomes" id="UP000254424"/>
    </source>
</evidence>
<gene>
    <name evidence="3" type="ORF">INE88_01291</name>
    <name evidence="4" type="ORF">NCTC11155_02201</name>
</gene>